<protein>
    <submittedName>
        <fullName evidence="2">Uncharacterized protein</fullName>
    </submittedName>
</protein>
<comment type="caution">
    <text evidence="2">The sequence shown here is derived from an EMBL/GenBank/DDBJ whole genome shotgun (WGS) entry which is preliminary data.</text>
</comment>
<evidence type="ECO:0000313" key="2">
    <source>
        <dbReference type="EMBL" id="GGQ90040.1"/>
    </source>
</evidence>
<dbReference type="EMBL" id="BMTU01000008">
    <property type="protein sequence ID" value="GGQ90040.1"/>
    <property type="molecule type" value="Genomic_DNA"/>
</dbReference>
<proteinExistence type="predicted"/>
<gene>
    <name evidence="2" type="ORF">GCM10010280_41860</name>
</gene>
<feature type="region of interest" description="Disordered" evidence="1">
    <location>
        <begin position="1"/>
        <end position="28"/>
    </location>
</feature>
<keyword evidence="3" id="KW-1185">Reference proteome</keyword>
<accession>A0A918BSL2</accession>
<sequence>MPPLTVPRPRDTVGLASGMTGRGETYGRGHTMTTGGFAAARRRGLKAGVVLTAAVVGAVAAGPAAVAAGGPPATAPVPVSAGVLSDPTPEEQERLREVAGAIWTPQLAAGWNMNAEVADVLSTATGEILRCSAAFSLVPRPPGFVPGLGYLVSYWKNLRDYFLAVKDNRSYRACVVTTAANYRSAIEMASMGI</sequence>
<organism evidence="2 3">
    <name type="scientific">Streptomyces pilosus</name>
    <dbReference type="NCBI Taxonomy" id="28893"/>
    <lineage>
        <taxon>Bacteria</taxon>
        <taxon>Bacillati</taxon>
        <taxon>Actinomycetota</taxon>
        <taxon>Actinomycetes</taxon>
        <taxon>Kitasatosporales</taxon>
        <taxon>Streptomycetaceae</taxon>
        <taxon>Streptomyces</taxon>
    </lineage>
</organism>
<evidence type="ECO:0000313" key="3">
    <source>
        <dbReference type="Proteomes" id="UP000656732"/>
    </source>
</evidence>
<reference evidence="2" key="2">
    <citation type="submission" date="2020-09" db="EMBL/GenBank/DDBJ databases">
        <authorList>
            <person name="Sun Q."/>
            <person name="Ohkuma M."/>
        </authorList>
    </citation>
    <scope>NUCLEOTIDE SEQUENCE</scope>
    <source>
        <strain evidence="2">JCM 4403</strain>
    </source>
</reference>
<dbReference type="AlphaFoldDB" id="A0A918BSL2"/>
<name>A0A918BSL2_9ACTN</name>
<evidence type="ECO:0000256" key="1">
    <source>
        <dbReference type="SAM" id="MobiDB-lite"/>
    </source>
</evidence>
<dbReference type="Proteomes" id="UP000656732">
    <property type="component" value="Unassembled WGS sequence"/>
</dbReference>
<reference evidence="2" key="1">
    <citation type="journal article" date="2014" name="Int. J. Syst. Evol. Microbiol.">
        <title>Complete genome sequence of Corynebacterium casei LMG S-19264T (=DSM 44701T), isolated from a smear-ripened cheese.</title>
        <authorList>
            <consortium name="US DOE Joint Genome Institute (JGI-PGF)"/>
            <person name="Walter F."/>
            <person name="Albersmeier A."/>
            <person name="Kalinowski J."/>
            <person name="Ruckert C."/>
        </authorList>
    </citation>
    <scope>NUCLEOTIDE SEQUENCE</scope>
    <source>
        <strain evidence="2">JCM 4403</strain>
    </source>
</reference>